<dbReference type="InterPro" id="IPR002180">
    <property type="entry name" value="LS/RS"/>
</dbReference>
<dbReference type="GO" id="GO:0009231">
    <property type="term" value="P:riboflavin biosynthetic process"/>
    <property type="evidence" value="ECO:0007669"/>
    <property type="project" value="UniProtKB-UniPathway"/>
</dbReference>
<reference evidence="7" key="1">
    <citation type="submission" date="2018-05" db="EMBL/GenBank/DDBJ databases">
        <authorList>
            <person name="Lanie J.A."/>
            <person name="Ng W.-L."/>
            <person name="Kazmierczak K.M."/>
            <person name="Andrzejewski T.M."/>
            <person name="Davidsen T.M."/>
            <person name="Wayne K.J."/>
            <person name="Tettelin H."/>
            <person name="Glass J.I."/>
            <person name="Rusch D."/>
            <person name="Podicherti R."/>
            <person name="Tsui H.-C.T."/>
            <person name="Winkler M.E."/>
        </authorList>
    </citation>
    <scope>NUCLEOTIDE SEQUENCE</scope>
</reference>
<evidence type="ECO:0000256" key="2">
    <source>
        <dbReference type="ARBA" id="ARBA00007424"/>
    </source>
</evidence>
<dbReference type="AlphaFoldDB" id="A0A381PNB2"/>
<dbReference type="EMBL" id="UINC01001039">
    <property type="protein sequence ID" value="SUZ68511.1"/>
    <property type="molecule type" value="Genomic_DNA"/>
</dbReference>
<evidence type="ECO:0000256" key="5">
    <source>
        <dbReference type="ARBA" id="ARBA00022679"/>
    </source>
</evidence>
<dbReference type="NCBIfam" id="TIGR00114">
    <property type="entry name" value="lumazine-synth"/>
    <property type="match status" value="1"/>
</dbReference>
<proteinExistence type="inferred from homology"/>
<evidence type="ECO:0000256" key="4">
    <source>
        <dbReference type="ARBA" id="ARBA00022619"/>
    </source>
</evidence>
<name>A0A381PNB2_9ZZZZ</name>
<dbReference type="Gene3D" id="3.40.50.960">
    <property type="entry name" value="Lumazine/riboflavin synthase"/>
    <property type="match status" value="1"/>
</dbReference>
<evidence type="ECO:0000313" key="7">
    <source>
        <dbReference type="EMBL" id="SUZ68511.1"/>
    </source>
</evidence>
<dbReference type="PANTHER" id="PTHR21058">
    <property type="entry name" value="6,7-DIMETHYL-8-RIBITYLLUMAZINE SYNTHASE DMRL SYNTHASE LUMAZINE SYNTHASE"/>
    <property type="match status" value="1"/>
</dbReference>
<dbReference type="UniPathway" id="UPA00275">
    <property type="reaction ID" value="UER00404"/>
</dbReference>
<comment type="pathway">
    <text evidence="1">Cofactor biosynthesis; riboflavin biosynthesis; riboflavin from 2-hydroxy-3-oxobutyl phosphate and 5-amino-6-(D-ribitylamino)uracil: step 1/2.</text>
</comment>
<protein>
    <recommendedName>
        <fullName evidence="3">6,7-dimethyl-8-ribityllumazine synthase</fullName>
        <ecNumber evidence="3">2.5.1.78</ecNumber>
    </recommendedName>
</protein>
<dbReference type="InterPro" id="IPR034964">
    <property type="entry name" value="LS"/>
</dbReference>
<evidence type="ECO:0000256" key="3">
    <source>
        <dbReference type="ARBA" id="ARBA00012664"/>
    </source>
</evidence>
<comment type="similarity">
    <text evidence="2">Belongs to the DMRL synthase family.</text>
</comment>
<dbReference type="EC" id="2.5.1.78" evidence="3"/>
<evidence type="ECO:0000256" key="6">
    <source>
        <dbReference type="ARBA" id="ARBA00048785"/>
    </source>
</evidence>
<evidence type="ECO:0000256" key="1">
    <source>
        <dbReference type="ARBA" id="ARBA00004917"/>
    </source>
</evidence>
<organism evidence="7">
    <name type="scientific">marine metagenome</name>
    <dbReference type="NCBI Taxonomy" id="408172"/>
    <lineage>
        <taxon>unclassified sequences</taxon>
        <taxon>metagenomes</taxon>
        <taxon>ecological metagenomes</taxon>
    </lineage>
</organism>
<keyword evidence="4" id="KW-0686">Riboflavin biosynthesis</keyword>
<dbReference type="GO" id="GO:0000906">
    <property type="term" value="F:6,7-dimethyl-8-ribityllumazine synthase activity"/>
    <property type="evidence" value="ECO:0007669"/>
    <property type="project" value="UniProtKB-EC"/>
</dbReference>
<dbReference type="SUPFAM" id="SSF52121">
    <property type="entry name" value="Lumazine synthase"/>
    <property type="match status" value="1"/>
</dbReference>
<dbReference type="Pfam" id="PF00885">
    <property type="entry name" value="DMRL_synthase"/>
    <property type="match status" value="1"/>
</dbReference>
<dbReference type="PANTHER" id="PTHR21058:SF0">
    <property type="entry name" value="6,7-DIMETHYL-8-RIBITYLLUMAZINE SYNTHASE"/>
    <property type="match status" value="1"/>
</dbReference>
<keyword evidence="5" id="KW-0808">Transferase</keyword>
<gene>
    <name evidence="7" type="ORF">METZ01_LOCUS21365</name>
</gene>
<comment type="catalytic activity">
    <reaction evidence="6">
        <text>(2S)-2-hydroxy-3-oxobutyl phosphate + 5-amino-6-(D-ribitylamino)uracil = 6,7-dimethyl-8-(1-D-ribityl)lumazine + phosphate + 2 H2O + H(+)</text>
        <dbReference type="Rhea" id="RHEA:26152"/>
        <dbReference type="ChEBI" id="CHEBI:15377"/>
        <dbReference type="ChEBI" id="CHEBI:15378"/>
        <dbReference type="ChEBI" id="CHEBI:15934"/>
        <dbReference type="ChEBI" id="CHEBI:43474"/>
        <dbReference type="ChEBI" id="CHEBI:58201"/>
        <dbReference type="ChEBI" id="CHEBI:58830"/>
        <dbReference type="EC" id="2.5.1.78"/>
    </reaction>
</comment>
<dbReference type="GO" id="GO:0009349">
    <property type="term" value="C:riboflavin synthase complex"/>
    <property type="evidence" value="ECO:0007669"/>
    <property type="project" value="InterPro"/>
</dbReference>
<accession>A0A381PNB2</accession>
<sequence length="171" mass="17774">MGTDVAFDNVLAMASDDQRASPPAGLTGEGLRIAVVSALWNSEIVIRLLNGVERGLAMLDANITESVSVPGCFEIPLACQALARSSAFDAIIAVGAVVRGETTHYEIVSAAVATGVQTVQLETGVPIAFGVLTVESRAQGLARSEEAGGHNVGEESALVAVEMARLVEKWR</sequence>
<dbReference type="HAMAP" id="MF_00178">
    <property type="entry name" value="Lumazine_synth"/>
    <property type="match status" value="1"/>
</dbReference>
<dbReference type="InterPro" id="IPR036467">
    <property type="entry name" value="LS/RS_sf"/>
</dbReference>
<dbReference type="CDD" id="cd09209">
    <property type="entry name" value="Lumazine_synthase-I"/>
    <property type="match status" value="1"/>
</dbReference>